<evidence type="ECO:0000313" key="6">
    <source>
        <dbReference type="EMBL" id="KEO83160.1"/>
    </source>
</evidence>
<evidence type="ECO:0000313" key="7">
    <source>
        <dbReference type="Proteomes" id="UP000027931"/>
    </source>
</evidence>
<dbReference type="SUPFAM" id="SSF55048">
    <property type="entry name" value="Probable ACP-binding domain of malonyl-CoA ACP transacylase"/>
    <property type="match status" value="1"/>
</dbReference>
<protein>
    <recommendedName>
        <fullName evidence="1">[acyl-carrier-protein] S-malonyltransferase</fullName>
        <ecNumber evidence="1">2.3.1.39</ecNumber>
    </recommendedName>
</protein>
<reference evidence="6 7" key="1">
    <citation type="journal article" date="2013" name="Int. J. Syst. Evol. Microbiol.">
        <title>Tumebacillus flagellatus sp. nov., an alpha-amylase/pullulanase-producing bacterium isolated from cassava wastewater.</title>
        <authorList>
            <person name="Wang Q."/>
            <person name="Xie N."/>
            <person name="Qin Y."/>
            <person name="Shen N."/>
            <person name="Zhu J."/>
            <person name="Mi H."/>
            <person name="Huang R."/>
        </authorList>
    </citation>
    <scope>NUCLEOTIDE SEQUENCE [LARGE SCALE GENOMIC DNA]</scope>
    <source>
        <strain evidence="6 7">GST4</strain>
    </source>
</reference>
<keyword evidence="7" id="KW-1185">Reference proteome</keyword>
<dbReference type="EMBL" id="JMIR01000014">
    <property type="protein sequence ID" value="KEO83160.1"/>
    <property type="molecule type" value="Genomic_DNA"/>
</dbReference>
<proteinExistence type="predicted"/>
<dbReference type="InterPro" id="IPR004410">
    <property type="entry name" value="Malonyl_CoA-ACP_transAc_FabD"/>
</dbReference>
<gene>
    <name evidence="6" type="ORF">EL26_11875</name>
</gene>
<evidence type="ECO:0000256" key="1">
    <source>
        <dbReference type="ARBA" id="ARBA00013258"/>
    </source>
</evidence>
<evidence type="ECO:0000256" key="2">
    <source>
        <dbReference type="ARBA" id="ARBA00022679"/>
    </source>
</evidence>
<keyword evidence="2" id="KW-0808">Transferase</keyword>
<name>A0A074LRR4_9BACL</name>
<comment type="catalytic activity">
    <reaction evidence="4">
        <text>holo-[ACP] + malonyl-CoA = malonyl-[ACP] + CoA</text>
        <dbReference type="Rhea" id="RHEA:41792"/>
        <dbReference type="Rhea" id="RHEA-COMP:9623"/>
        <dbReference type="Rhea" id="RHEA-COMP:9685"/>
        <dbReference type="ChEBI" id="CHEBI:57287"/>
        <dbReference type="ChEBI" id="CHEBI:57384"/>
        <dbReference type="ChEBI" id="CHEBI:64479"/>
        <dbReference type="ChEBI" id="CHEBI:78449"/>
        <dbReference type="EC" id="2.3.1.39"/>
    </reaction>
</comment>
<feature type="domain" description="Malonyl-CoA:ACP transacylase (MAT)" evidence="5">
    <location>
        <begin position="7"/>
        <end position="313"/>
    </location>
</feature>
<dbReference type="InterPro" id="IPR016035">
    <property type="entry name" value="Acyl_Trfase/lysoPLipase"/>
</dbReference>
<sequence length="417" mass="46499">MEKIALLFPGQGSQYIGMTQNFCNRHEIARRTVEEASDLLGYDLARLMHEGDVSELNRPEHLQPAILTASVTAFRVFQQELGVLPEFAAGHSLGEYAALTCSGGIAFADALQIVRVRGRLSAQVAALGHASMMIVRNVDAGEIEQACRELSQGDGFVRISCYNSERQAAVSGHLEEMRALEARVAELGGSVVHLPLSPPFHSSLMEEAAEELREELARHRFFPLRWPVLANVTAKPYPGREAIVDLLTAQIQQPVQWQRTLRYLLRAGVTQTVELGPKSVLTSLTARNVPSIGAFSYDQREDRKKLHALLEGSREQSLRPQFLGRCLAIAVSTPNANPNRDEYEAGVLQPYRRLEALQADLESSDRTPGDAELLDAFRLLQQILRTKRVPEEEQQEWFHLLREETGCYDLIPSGLQI</sequence>
<dbReference type="GO" id="GO:0006633">
    <property type="term" value="P:fatty acid biosynthetic process"/>
    <property type="evidence" value="ECO:0007669"/>
    <property type="project" value="TreeGrafter"/>
</dbReference>
<dbReference type="Pfam" id="PF00698">
    <property type="entry name" value="Acyl_transf_1"/>
    <property type="match status" value="1"/>
</dbReference>
<dbReference type="InterPro" id="IPR050858">
    <property type="entry name" value="Mal-CoA-ACP_Trans/PKS_FabD"/>
</dbReference>
<dbReference type="Proteomes" id="UP000027931">
    <property type="component" value="Unassembled WGS sequence"/>
</dbReference>
<keyword evidence="3" id="KW-0012">Acyltransferase</keyword>
<accession>A0A074LRR4</accession>
<dbReference type="PANTHER" id="PTHR42681:SF1">
    <property type="entry name" value="MALONYL-COA-ACYL CARRIER PROTEIN TRANSACYLASE, MITOCHONDRIAL"/>
    <property type="match status" value="1"/>
</dbReference>
<organism evidence="6 7">
    <name type="scientific">Tumebacillus flagellatus</name>
    <dbReference type="NCBI Taxonomy" id="1157490"/>
    <lineage>
        <taxon>Bacteria</taxon>
        <taxon>Bacillati</taxon>
        <taxon>Bacillota</taxon>
        <taxon>Bacilli</taxon>
        <taxon>Bacillales</taxon>
        <taxon>Alicyclobacillaceae</taxon>
        <taxon>Tumebacillus</taxon>
    </lineage>
</organism>
<dbReference type="InterPro" id="IPR016036">
    <property type="entry name" value="Malonyl_transacylase_ACP-bd"/>
</dbReference>
<dbReference type="GO" id="GO:0004314">
    <property type="term" value="F:[acyl-carrier-protein] S-malonyltransferase activity"/>
    <property type="evidence" value="ECO:0007669"/>
    <property type="project" value="UniProtKB-EC"/>
</dbReference>
<dbReference type="eggNOG" id="COG0331">
    <property type="taxonomic scope" value="Bacteria"/>
</dbReference>
<dbReference type="NCBIfam" id="TIGR00128">
    <property type="entry name" value="fabD"/>
    <property type="match status" value="1"/>
</dbReference>
<evidence type="ECO:0000259" key="5">
    <source>
        <dbReference type="SMART" id="SM00827"/>
    </source>
</evidence>
<dbReference type="AlphaFoldDB" id="A0A074LRR4"/>
<dbReference type="STRING" id="1157490.EL26_11875"/>
<dbReference type="SMART" id="SM00827">
    <property type="entry name" value="PKS_AT"/>
    <property type="match status" value="1"/>
</dbReference>
<dbReference type="InterPro" id="IPR001227">
    <property type="entry name" value="Ac_transferase_dom_sf"/>
</dbReference>
<evidence type="ECO:0000256" key="4">
    <source>
        <dbReference type="ARBA" id="ARBA00048462"/>
    </source>
</evidence>
<dbReference type="SUPFAM" id="SSF52151">
    <property type="entry name" value="FabD/lysophospholipase-like"/>
    <property type="match status" value="1"/>
</dbReference>
<comment type="caution">
    <text evidence="6">The sequence shown here is derived from an EMBL/GenBank/DDBJ whole genome shotgun (WGS) entry which is preliminary data.</text>
</comment>
<dbReference type="Gene3D" id="3.30.70.250">
    <property type="entry name" value="Malonyl-CoA ACP transacylase, ACP-binding"/>
    <property type="match status" value="1"/>
</dbReference>
<dbReference type="EC" id="2.3.1.39" evidence="1"/>
<dbReference type="PANTHER" id="PTHR42681">
    <property type="entry name" value="MALONYL-COA-ACYL CARRIER PROTEIN TRANSACYLASE, MITOCHONDRIAL"/>
    <property type="match status" value="1"/>
</dbReference>
<evidence type="ECO:0000256" key="3">
    <source>
        <dbReference type="ARBA" id="ARBA00023315"/>
    </source>
</evidence>
<dbReference type="RefSeq" id="WP_038088379.1">
    <property type="nucleotide sequence ID" value="NZ_JMIR01000014.1"/>
</dbReference>
<dbReference type="Gene3D" id="3.40.366.10">
    <property type="entry name" value="Malonyl-Coenzyme A Acyl Carrier Protein, domain 2"/>
    <property type="match status" value="1"/>
</dbReference>
<dbReference type="InterPro" id="IPR014043">
    <property type="entry name" value="Acyl_transferase_dom"/>
</dbReference>
<dbReference type="OrthoDB" id="9805460at2"/>